<evidence type="ECO:0000313" key="2">
    <source>
        <dbReference type="EMBL" id="MBA4677751.1"/>
    </source>
</evidence>
<reference evidence="2" key="2">
    <citation type="submission" date="2020-07" db="EMBL/GenBank/DDBJ databases">
        <authorList>
            <person name="Vera ALvarez R."/>
            <person name="Arias-Moreno D.M."/>
            <person name="Jimenez-Jacinto V."/>
            <person name="Jimenez-Bremont J.F."/>
            <person name="Swaminathan K."/>
            <person name="Moose S.P."/>
            <person name="Guerrero-Gonzalez M.L."/>
            <person name="Marino-Ramirez L."/>
            <person name="Landsman D."/>
            <person name="Rodriguez-Kessler M."/>
            <person name="Delgado-Sanchez P."/>
        </authorList>
    </citation>
    <scope>NUCLEOTIDE SEQUENCE</scope>
    <source>
        <tissue evidence="2">Cladode</tissue>
    </source>
</reference>
<name>A0A7C9AY95_OPUST</name>
<sequence length="153" mass="17230">MGTCRISQEDKQETPPKRSTQPSSQLWVSCNAWALSMNSFWPFRNVIAIAPPAHKIVPNILAISLNLFNFICSNPRMVAKRKVRAGTRLNIALVTEDDAKRSPSMYKFSNNVTPIKELIKIIRKSLTSIRALLDSFLKRKAMGKVTKVAQDCL</sequence>
<dbReference type="PROSITE" id="PS51257">
    <property type="entry name" value="PROKAR_LIPOPROTEIN"/>
    <property type="match status" value="1"/>
</dbReference>
<dbReference type="EMBL" id="GISG01276513">
    <property type="protein sequence ID" value="MBA4677751.1"/>
    <property type="molecule type" value="Transcribed_RNA"/>
</dbReference>
<evidence type="ECO:0000256" key="1">
    <source>
        <dbReference type="SAM" id="MobiDB-lite"/>
    </source>
</evidence>
<feature type="compositionally biased region" description="Basic and acidic residues" evidence="1">
    <location>
        <begin position="7"/>
        <end position="16"/>
    </location>
</feature>
<proteinExistence type="predicted"/>
<feature type="region of interest" description="Disordered" evidence="1">
    <location>
        <begin position="1"/>
        <end position="23"/>
    </location>
</feature>
<dbReference type="AlphaFoldDB" id="A0A7C9AY95"/>
<accession>A0A7C9AY95</accession>
<organism evidence="2">
    <name type="scientific">Opuntia streptacantha</name>
    <name type="common">Prickly pear cactus</name>
    <name type="synonym">Opuntia cardona</name>
    <dbReference type="NCBI Taxonomy" id="393608"/>
    <lineage>
        <taxon>Eukaryota</taxon>
        <taxon>Viridiplantae</taxon>
        <taxon>Streptophyta</taxon>
        <taxon>Embryophyta</taxon>
        <taxon>Tracheophyta</taxon>
        <taxon>Spermatophyta</taxon>
        <taxon>Magnoliopsida</taxon>
        <taxon>eudicotyledons</taxon>
        <taxon>Gunneridae</taxon>
        <taxon>Pentapetalae</taxon>
        <taxon>Caryophyllales</taxon>
        <taxon>Cactineae</taxon>
        <taxon>Cactaceae</taxon>
        <taxon>Opuntioideae</taxon>
        <taxon>Opuntia</taxon>
    </lineage>
</organism>
<protein>
    <submittedName>
        <fullName evidence="2">Uncharacterized protein</fullName>
    </submittedName>
</protein>
<reference evidence="2" key="1">
    <citation type="journal article" date="2013" name="J. Plant Res.">
        <title>Effect of fungi and light on seed germination of three Opuntia species from semiarid lands of central Mexico.</title>
        <authorList>
            <person name="Delgado-Sanchez P."/>
            <person name="Jimenez-Bremont J.F."/>
            <person name="Guerrero-Gonzalez Mde L."/>
            <person name="Flores J."/>
        </authorList>
    </citation>
    <scope>NUCLEOTIDE SEQUENCE</scope>
    <source>
        <tissue evidence="2">Cladode</tissue>
    </source>
</reference>